<dbReference type="Proteomes" id="UP000003452">
    <property type="component" value="Unassembled WGS sequence"/>
</dbReference>
<dbReference type="CDD" id="cd00761">
    <property type="entry name" value="Glyco_tranf_GTA_type"/>
    <property type="match status" value="1"/>
</dbReference>
<name>B5CU60_PHOPM</name>
<reference evidence="4 5" key="1">
    <citation type="submission" date="2008-08" db="EMBL/GenBank/DDBJ databases">
        <title>Draft genome sequence of Bacteroides plebeius (DSM 17135).</title>
        <authorList>
            <person name="Sudarsanam P."/>
            <person name="Ley R."/>
            <person name="Guruge J."/>
            <person name="Turnbaugh P.J."/>
            <person name="Mahowald M."/>
            <person name="Liep D."/>
            <person name="Gordon J."/>
        </authorList>
    </citation>
    <scope>NUCLEOTIDE SEQUENCE [LARGE SCALE GENOMIC DNA]</scope>
    <source>
        <strain evidence="5">DSM 17135 / JCM 12973 / M2</strain>
    </source>
</reference>
<feature type="domain" description="Glycosyltransferase 2-like" evidence="3">
    <location>
        <begin position="7"/>
        <end position="174"/>
    </location>
</feature>
<sequence>MKNYKVSIITCLYNVSRFLPAGLDCLLNQTYPNLEIIIIDDGSTDDSVEKCRKVAAHDARIKIYSKENGGLGSARNWGLDYATGDFIYFYDVDDRIELTLVERNVQLMDKHNLDLIIFGFYVYDEKFHTTDSLQFQETLIESNEKLRGIYMDKLLLVRYGNGFAWNKFYRRSFIEAHHLRFENQRIQQDEVFNLKFYPKLQRVYLSPDILYHYFIYDTGNTRSRFIPDRYEIYLSIFQHLMTFSKEWGIQDERFKQYAYSRFYAGITNSILYNAFHPNAPYSNVERKKDILRILQKEEVRECLSYIQENQPMGIETYLYWRAFTQMSYRQIVLWKNLFNTLRLLKQKMFRK</sequence>
<dbReference type="PANTHER" id="PTHR22916">
    <property type="entry name" value="GLYCOSYLTRANSFERASE"/>
    <property type="match status" value="1"/>
</dbReference>
<dbReference type="Gene3D" id="3.90.550.10">
    <property type="entry name" value="Spore Coat Polysaccharide Biosynthesis Protein SpsA, Chain A"/>
    <property type="match status" value="1"/>
</dbReference>
<dbReference type="SUPFAM" id="SSF53448">
    <property type="entry name" value="Nucleotide-diphospho-sugar transferases"/>
    <property type="match status" value="1"/>
</dbReference>
<evidence type="ECO:0000256" key="2">
    <source>
        <dbReference type="ARBA" id="ARBA00022679"/>
    </source>
</evidence>
<protein>
    <submittedName>
        <fullName evidence="4">Glycosyltransferase, group 2 family protein</fullName>
        <ecNumber evidence="4">2.4.-.-</ecNumber>
    </submittedName>
</protein>
<dbReference type="InterPro" id="IPR001173">
    <property type="entry name" value="Glyco_trans_2-like"/>
</dbReference>
<keyword evidence="1 4" id="KW-0328">Glycosyltransferase</keyword>
<dbReference type="EMBL" id="ABQC02000002">
    <property type="protein sequence ID" value="EDY97267.1"/>
    <property type="molecule type" value="Genomic_DNA"/>
</dbReference>
<evidence type="ECO:0000313" key="5">
    <source>
        <dbReference type="Proteomes" id="UP000003452"/>
    </source>
</evidence>
<keyword evidence="2 4" id="KW-0808">Transferase</keyword>
<dbReference type="InterPro" id="IPR029044">
    <property type="entry name" value="Nucleotide-diphossugar_trans"/>
</dbReference>
<dbReference type="GeneID" id="43183870"/>
<dbReference type="eggNOG" id="COG1215">
    <property type="taxonomic scope" value="Bacteria"/>
</dbReference>
<accession>B5CU60</accession>
<dbReference type="AlphaFoldDB" id="B5CU60"/>
<dbReference type="OrthoDB" id="396512at2"/>
<dbReference type="EC" id="2.4.-.-" evidence="4"/>
<evidence type="ECO:0000256" key="1">
    <source>
        <dbReference type="ARBA" id="ARBA00022676"/>
    </source>
</evidence>
<proteinExistence type="predicted"/>
<gene>
    <name evidence="4" type="ORF">BACPLE_00054</name>
</gene>
<dbReference type="GO" id="GO:0016758">
    <property type="term" value="F:hexosyltransferase activity"/>
    <property type="evidence" value="ECO:0007669"/>
    <property type="project" value="UniProtKB-ARBA"/>
</dbReference>
<evidence type="ECO:0000259" key="3">
    <source>
        <dbReference type="Pfam" id="PF00535"/>
    </source>
</evidence>
<organism evidence="4 5">
    <name type="scientific">Phocaeicola plebeius (strain DSM 17135 / JCM 12973 / CCUG 54634 / M2)</name>
    <name type="common">Bacteroides plebeius</name>
    <dbReference type="NCBI Taxonomy" id="484018"/>
    <lineage>
        <taxon>Bacteria</taxon>
        <taxon>Pseudomonadati</taxon>
        <taxon>Bacteroidota</taxon>
        <taxon>Bacteroidia</taxon>
        <taxon>Bacteroidales</taxon>
        <taxon>Bacteroidaceae</taxon>
        <taxon>Phocaeicola</taxon>
    </lineage>
</organism>
<evidence type="ECO:0000313" key="4">
    <source>
        <dbReference type="EMBL" id="EDY97267.1"/>
    </source>
</evidence>
<dbReference type="Pfam" id="PF00535">
    <property type="entry name" value="Glycos_transf_2"/>
    <property type="match status" value="1"/>
</dbReference>
<reference evidence="4 5" key="2">
    <citation type="submission" date="2008-08" db="EMBL/GenBank/DDBJ databases">
        <authorList>
            <person name="Fulton L."/>
            <person name="Clifton S."/>
            <person name="Fulton B."/>
            <person name="Xu J."/>
            <person name="Minx P."/>
            <person name="Pepin K.H."/>
            <person name="Johnson M."/>
            <person name="Thiruvilangam P."/>
            <person name="Bhonagiri V."/>
            <person name="Nash W.E."/>
            <person name="Mardis E.R."/>
            <person name="Wilson R.K."/>
        </authorList>
    </citation>
    <scope>NUCLEOTIDE SEQUENCE [LARGE SCALE GENOMIC DNA]</scope>
    <source>
        <strain evidence="5">DSM 17135 / JCM 12973 / M2</strain>
    </source>
</reference>
<dbReference type="HOGENOM" id="CLU_025996_25_1_10"/>
<dbReference type="RefSeq" id="WP_007559276.1">
    <property type="nucleotide sequence ID" value="NZ_DS990122.1"/>
</dbReference>
<comment type="caution">
    <text evidence="4">The sequence shown here is derived from an EMBL/GenBank/DDBJ whole genome shotgun (WGS) entry which is preliminary data.</text>
</comment>
<dbReference type="PANTHER" id="PTHR22916:SF51">
    <property type="entry name" value="GLYCOSYLTRANSFERASE EPSH-RELATED"/>
    <property type="match status" value="1"/>
</dbReference>